<reference evidence="1" key="2">
    <citation type="journal article" date="2015" name="Data Brief">
        <title>Shoot transcriptome of the giant reed, Arundo donax.</title>
        <authorList>
            <person name="Barrero R.A."/>
            <person name="Guerrero F.D."/>
            <person name="Moolhuijzen P."/>
            <person name="Goolsby J.A."/>
            <person name="Tidwell J."/>
            <person name="Bellgard S.E."/>
            <person name="Bellgard M.I."/>
        </authorList>
    </citation>
    <scope>NUCLEOTIDE SEQUENCE</scope>
    <source>
        <tissue evidence="1">Shoot tissue taken approximately 20 cm above the soil surface</tissue>
    </source>
</reference>
<reference evidence="1" key="1">
    <citation type="submission" date="2014-09" db="EMBL/GenBank/DDBJ databases">
        <authorList>
            <person name="Magalhaes I.L.F."/>
            <person name="Oliveira U."/>
            <person name="Santos F.R."/>
            <person name="Vidigal T.H.D.A."/>
            <person name="Brescovit A.D."/>
            <person name="Santos A.J."/>
        </authorList>
    </citation>
    <scope>NUCLEOTIDE SEQUENCE</scope>
    <source>
        <tissue evidence="1">Shoot tissue taken approximately 20 cm above the soil surface</tissue>
    </source>
</reference>
<dbReference type="EMBL" id="GBRH01185294">
    <property type="protein sequence ID" value="JAE12602.1"/>
    <property type="molecule type" value="Transcribed_RNA"/>
</dbReference>
<accession>A0A0A9FJZ0</accession>
<dbReference type="AlphaFoldDB" id="A0A0A9FJZ0"/>
<protein>
    <submittedName>
        <fullName evidence="1">Uncharacterized protein</fullName>
    </submittedName>
</protein>
<proteinExistence type="predicted"/>
<sequence>MHNGHKPVSLRISFRVPNMRLVQFGVVLALLCPK</sequence>
<organism evidence="1">
    <name type="scientific">Arundo donax</name>
    <name type="common">Giant reed</name>
    <name type="synonym">Donax arundinaceus</name>
    <dbReference type="NCBI Taxonomy" id="35708"/>
    <lineage>
        <taxon>Eukaryota</taxon>
        <taxon>Viridiplantae</taxon>
        <taxon>Streptophyta</taxon>
        <taxon>Embryophyta</taxon>
        <taxon>Tracheophyta</taxon>
        <taxon>Spermatophyta</taxon>
        <taxon>Magnoliopsida</taxon>
        <taxon>Liliopsida</taxon>
        <taxon>Poales</taxon>
        <taxon>Poaceae</taxon>
        <taxon>PACMAD clade</taxon>
        <taxon>Arundinoideae</taxon>
        <taxon>Arundineae</taxon>
        <taxon>Arundo</taxon>
    </lineage>
</organism>
<name>A0A0A9FJZ0_ARUDO</name>
<evidence type="ECO:0000313" key="1">
    <source>
        <dbReference type="EMBL" id="JAE12602.1"/>
    </source>
</evidence>